<dbReference type="PANTHER" id="PTHR24096">
    <property type="entry name" value="LONG-CHAIN-FATTY-ACID--COA LIGASE"/>
    <property type="match status" value="1"/>
</dbReference>
<evidence type="ECO:0000313" key="6">
    <source>
        <dbReference type="Proteomes" id="UP001345827"/>
    </source>
</evidence>
<dbReference type="InterPro" id="IPR000873">
    <property type="entry name" value="AMP-dep_synth/lig_dom"/>
</dbReference>
<dbReference type="AlphaFoldDB" id="A0AAV9Q1J2"/>
<dbReference type="InterPro" id="IPR042099">
    <property type="entry name" value="ANL_N_sf"/>
</dbReference>
<dbReference type="Pfam" id="PF00501">
    <property type="entry name" value="AMP-binding"/>
    <property type="match status" value="1"/>
</dbReference>
<keyword evidence="2" id="KW-0436">Ligase</keyword>
<comment type="similarity">
    <text evidence="1">Belongs to the ATP-dependent AMP-binding enzyme family.</text>
</comment>
<dbReference type="SUPFAM" id="SSF56801">
    <property type="entry name" value="Acetyl-CoA synthetase-like"/>
    <property type="match status" value="1"/>
</dbReference>
<dbReference type="Gene3D" id="3.30.300.30">
    <property type="match status" value="1"/>
</dbReference>
<dbReference type="PROSITE" id="PS00455">
    <property type="entry name" value="AMP_BINDING"/>
    <property type="match status" value="1"/>
</dbReference>
<keyword evidence="6" id="KW-1185">Reference proteome</keyword>
<dbReference type="EMBL" id="JAXLQG010000016">
    <property type="protein sequence ID" value="KAK5531995.1"/>
    <property type="molecule type" value="Genomic_DNA"/>
</dbReference>
<feature type="domain" description="AMP-dependent synthetase/ligase" evidence="3">
    <location>
        <begin position="27"/>
        <end position="405"/>
    </location>
</feature>
<organism evidence="5 6">
    <name type="scientific">Vermiconidia calcicola</name>
    <dbReference type="NCBI Taxonomy" id="1690605"/>
    <lineage>
        <taxon>Eukaryota</taxon>
        <taxon>Fungi</taxon>
        <taxon>Dikarya</taxon>
        <taxon>Ascomycota</taxon>
        <taxon>Pezizomycotina</taxon>
        <taxon>Dothideomycetes</taxon>
        <taxon>Dothideomycetidae</taxon>
        <taxon>Mycosphaerellales</taxon>
        <taxon>Extremaceae</taxon>
        <taxon>Vermiconidia</taxon>
    </lineage>
</organism>
<protein>
    <recommendedName>
        <fullName evidence="7">4-coumarate-CoA ligase</fullName>
    </recommendedName>
</protein>
<proteinExistence type="inferred from homology"/>
<dbReference type="PANTHER" id="PTHR24096:SF149">
    <property type="entry name" value="AMP-BINDING DOMAIN-CONTAINING PROTEIN-RELATED"/>
    <property type="match status" value="1"/>
</dbReference>
<dbReference type="Gene3D" id="3.40.50.12780">
    <property type="entry name" value="N-terminal domain of ligase-like"/>
    <property type="match status" value="1"/>
</dbReference>
<dbReference type="Pfam" id="PF13193">
    <property type="entry name" value="AMP-binding_C"/>
    <property type="match status" value="1"/>
</dbReference>
<evidence type="ECO:0000256" key="2">
    <source>
        <dbReference type="ARBA" id="ARBA00022598"/>
    </source>
</evidence>
<evidence type="ECO:0000256" key="1">
    <source>
        <dbReference type="ARBA" id="ARBA00006432"/>
    </source>
</evidence>
<accession>A0AAV9Q1J2</accession>
<dbReference type="InterPro" id="IPR045851">
    <property type="entry name" value="AMP-bd_C_sf"/>
</dbReference>
<sequence length="563" mass="61853">MPSKIYRSSYPPLEDINSDLVTYLFSNPKGTPDDKPIYIDANTGAARTYGEIKRRTRSLAHGLRELGVKPRDVVAFMSPNSIDFPITCYAILGCGATVSPVSAAYTPMELEGQLETNGAKYLIVHSSLLETANRAVKRNSTVRIIQADGDRDIGGNPTAESLASSCPPDSPLVSIKPDEADERLSFMCFSSGTTGRAKGVMTSHKNMVSNAQQSVAHLSEELTGKLTTVTFLPFSHIYGLTMFVVANMLVGNTAVILSRFEPTLFLSCIQKYRPESLNLVPPVMLLLAKHPLVEKYDLSSLKRVICAAAPLSAELREAVEARFQRLYGTRLLGLQAWGMTETSPIGSAVPADRPDKRHTVGNITPSMEFRVVEPETMQDVESEADGSSKQGELWCRGPNVTKGYYRNEEATKSGFARDEDGRLWFRTGDIGLIDKDGFLIIVDRIKEMIKYNGLQVIPSELEGKLLEHPDVEDACVVGQWVEEQATELPVGFIAVTSKAKAKDEKIVVDEINHWLNGRVANHKKLRGGLYIVEAVPKSPTGKILRRQLKDVLKAKSAKAGSRL</sequence>
<name>A0AAV9Q1J2_9PEZI</name>
<gene>
    <name evidence="5" type="ORF">LTR25_008325</name>
</gene>
<reference evidence="5 6" key="1">
    <citation type="submission" date="2023-06" db="EMBL/GenBank/DDBJ databases">
        <title>Black Yeasts Isolated from many extreme environments.</title>
        <authorList>
            <person name="Coleine C."/>
            <person name="Stajich J.E."/>
            <person name="Selbmann L."/>
        </authorList>
    </citation>
    <scope>NUCLEOTIDE SEQUENCE [LARGE SCALE GENOMIC DNA]</scope>
    <source>
        <strain evidence="5 6">CCFEE 5887</strain>
    </source>
</reference>
<evidence type="ECO:0008006" key="7">
    <source>
        <dbReference type="Google" id="ProtNLM"/>
    </source>
</evidence>
<comment type="caution">
    <text evidence="5">The sequence shown here is derived from an EMBL/GenBank/DDBJ whole genome shotgun (WGS) entry which is preliminary data.</text>
</comment>
<dbReference type="CDD" id="cd05911">
    <property type="entry name" value="Firefly_Luc_like"/>
    <property type="match status" value="1"/>
</dbReference>
<dbReference type="InterPro" id="IPR025110">
    <property type="entry name" value="AMP-bd_C"/>
</dbReference>
<dbReference type="GO" id="GO:0016405">
    <property type="term" value="F:CoA-ligase activity"/>
    <property type="evidence" value="ECO:0007669"/>
    <property type="project" value="TreeGrafter"/>
</dbReference>
<feature type="domain" description="AMP-binding enzyme C-terminal" evidence="4">
    <location>
        <begin position="460"/>
        <end position="542"/>
    </location>
</feature>
<evidence type="ECO:0000259" key="3">
    <source>
        <dbReference type="Pfam" id="PF00501"/>
    </source>
</evidence>
<dbReference type="InterPro" id="IPR020845">
    <property type="entry name" value="AMP-binding_CS"/>
</dbReference>
<evidence type="ECO:0000313" key="5">
    <source>
        <dbReference type="EMBL" id="KAK5531995.1"/>
    </source>
</evidence>
<evidence type="ECO:0000259" key="4">
    <source>
        <dbReference type="Pfam" id="PF13193"/>
    </source>
</evidence>
<dbReference type="Proteomes" id="UP001345827">
    <property type="component" value="Unassembled WGS sequence"/>
</dbReference>